<dbReference type="Pfam" id="PF13556">
    <property type="entry name" value="HTH_30"/>
    <property type="match status" value="1"/>
</dbReference>
<sequence>MDWEQMRAQLEAILEAPFTIEDMQDEVWRRLAEEQLEERGIEAVRSVAQGSRIAFVLSAAAGRMQVLVSAGRELTTAERRLIELTIETRRSADKKPAPAGASDEEKRVGALGEWLLEQCEHGVQEADLPDAFVSQMSLYSTKIPLLLYGDYSQTRKVQYRELKKLLETFFDGDIILIPLQDKEWLILGAEALLLGAAEEREDGDEESVEETLSAIVSGLHAMLESEWVGECHLAVDLPMKPSQAMLSSLYRLRETMMLGRLFHVTSNIHLPWKLRLEKLLHLLPDRDKAKYLGQVLKGADHLLDAETQTTLEQFFALDCNVSETAKKLYVHRNTLLYRLDKFKQETGLDVRSFSDAVLVRIALLLYKVTKRK</sequence>
<dbReference type="InterPro" id="IPR051448">
    <property type="entry name" value="CdaR-like_regulators"/>
</dbReference>
<feature type="domain" description="PucR C-terminal helix-turn-helix" evidence="1">
    <location>
        <begin position="309"/>
        <end position="364"/>
    </location>
</feature>
<comment type="caution">
    <text evidence="2">The sequence shown here is derived from an EMBL/GenBank/DDBJ whole genome shotgun (WGS) entry which is preliminary data.</text>
</comment>
<dbReference type="PANTHER" id="PTHR33744:SF15">
    <property type="entry name" value="CARBOHYDRATE DIACID REGULATOR"/>
    <property type="match status" value="1"/>
</dbReference>
<dbReference type="InterPro" id="IPR025736">
    <property type="entry name" value="PucR_C-HTH_dom"/>
</dbReference>
<evidence type="ECO:0000313" key="3">
    <source>
        <dbReference type="Proteomes" id="UP001589776"/>
    </source>
</evidence>
<name>A0ABV6DGW4_9BACL</name>
<gene>
    <name evidence="2" type="ORF">ACFFK0_05325</name>
</gene>
<dbReference type="InterPro" id="IPR009057">
    <property type="entry name" value="Homeodomain-like_sf"/>
</dbReference>
<keyword evidence="3" id="KW-1185">Reference proteome</keyword>
<protein>
    <submittedName>
        <fullName evidence="2">PucR family transcriptional regulator</fullName>
    </submittedName>
</protein>
<dbReference type="EMBL" id="JBHLWN010000023">
    <property type="protein sequence ID" value="MFC0211881.1"/>
    <property type="molecule type" value="Genomic_DNA"/>
</dbReference>
<accession>A0ABV6DGW4</accession>
<evidence type="ECO:0000313" key="2">
    <source>
        <dbReference type="EMBL" id="MFC0211881.1"/>
    </source>
</evidence>
<dbReference type="Gene3D" id="1.10.10.2840">
    <property type="entry name" value="PucR C-terminal helix-turn-helix domain"/>
    <property type="match status" value="1"/>
</dbReference>
<proteinExistence type="predicted"/>
<reference evidence="2 3" key="1">
    <citation type="submission" date="2024-09" db="EMBL/GenBank/DDBJ databases">
        <authorList>
            <person name="Sun Q."/>
            <person name="Mori K."/>
        </authorList>
    </citation>
    <scope>NUCLEOTIDE SEQUENCE [LARGE SCALE GENOMIC DNA]</scope>
    <source>
        <strain evidence="2 3">CCM 7759</strain>
    </source>
</reference>
<dbReference type="InterPro" id="IPR042070">
    <property type="entry name" value="PucR_C-HTH_sf"/>
</dbReference>
<organism evidence="2 3">
    <name type="scientific">Paenibacillus chartarius</name>
    <dbReference type="NCBI Taxonomy" id="747481"/>
    <lineage>
        <taxon>Bacteria</taxon>
        <taxon>Bacillati</taxon>
        <taxon>Bacillota</taxon>
        <taxon>Bacilli</taxon>
        <taxon>Bacillales</taxon>
        <taxon>Paenibacillaceae</taxon>
        <taxon>Paenibacillus</taxon>
    </lineage>
</organism>
<dbReference type="PANTHER" id="PTHR33744">
    <property type="entry name" value="CARBOHYDRATE DIACID REGULATOR"/>
    <property type="match status" value="1"/>
</dbReference>
<dbReference type="SUPFAM" id="SSF46689">
    <property type="entry name" value="Homeodomain-like"/>
    <property type="match status" value="1"/>
</dbReference>
<dbReference type="RefSeq" id="WP_377468904.1">
    <property type="nucleotide sequence ID" value="NZ_JBHLWN010000023.1"/>
</dbReference>
<dbReference type="Proteomes" id="UP001589776">
    <property type="component" value="Unassembled WGS sequence"/>
</dbReference>
<evidence type="ECO:0000259" key="1">
    <source>
        <dbReference type="Pfam" id="PF13556"/>
    </source>
</evidence>